<evidence type="ECO:0000313" key="4">
    <source>
        <dbReference type="WBParaSite" id="MBELARI_LOCUS2675"/>
    </source>
</evidence>
<feature type="domain" description="C-type lectin" evidence="2">
    <location>
        <begin position="104"/>
        <end position="227"/>
    </location>
</feature>
<keyword evidence="1" id="KW-1133">Transmembrane helix</keyword>
<reference evidence="4" key="1">
    <citation type="submission" date="2024-02" db="UniProtKB">
        <authorList>
            <consortium name="WormBaseParasite"/>
        </authorList>
    </citation>
    <scope>IDENTIFICATION</scope>
</reference>
<dbReference type="InterPro" id="IPR016186">
    <property type="entry name" value="C-type_lectin-like/link_sf"/>
</dbReference>
<dbReference type="Gene3D" id="3.10.100.10">
    <property type="entry name" value="Mannose-Binding Protein A, subunit A"/>
    <property type="match status" value="1"/>
</dbReference>
<keyword evidence="3" id="KW-1185">Reference proteome</keyword>
<dbReference type="InterPro" id="IPR016187">
    <property type="entry name" value="CTDL_fold"/>
</dbReference>
<organism evidence="3 4">
    <name type="scientific">Mesorhabditis belari</name>
    <dbReference type="NCBI Taxonomy" id="2138241"/>
    <lineage>
        <taxon>Eukaryota</taxon>
        <taxon>Metazoa</taxon>
        <taxon>Ecdysozoa</taxon>
        <taxon>Nematoda</taxon>
        <taxon>Chromadorea</taxon>
        <taxon>Rhabditida</taxon>
        <taxon>Rhabditina</taxon>
        <taxon>Rhabditomorpha</taxon>
        <taxon>Rhabditoidea</taxon>
        <taxon>Rhabditidae</taxon>
        <taxon>Mesorhabditinae</taxon>
        <taxon>Mesorhabditis</taxon>
    </lineage>
</organism>
<dbReference type="InterPro" id="IPR001304">
    <property type="entry name" value="C-type_lectin-like"/>
</dbReference>
<accession>A0AAF3F763</accession>
<dbReference type="PROSITE" id="PS50041">
    <property type="entry name" value="C_TYPE_LECTIN_2"/>
    <property type="match status" value="1"/>
</dbReference>
<dbReference type="WBParaSite" id="MBELARI_LOCUS2675">
    <property type="protein sequence ID" value="MBELARI_LOCUS2675"/>
    <property type="gene ID" value="MBELARI_LOCUS2675"/>
</dbReference>
<proteinExistence type="predicted"/>
<dbReference type="PANTHER" id="PTHR22803">
    <property type="entry name" value="MANNOSE, PHOSPHOLIPASE, LECTIN RECEPTOR RELATED"/>
    <property type="match status" value="1"/>
</dbReference>
<dbReference type="AlphaFoldDB" id="A0AAF3F763"/>
<evidence type="ECO:0000256" key="1">
    <source>
        <dbReference type="SAM" id="Phobius"/>
    </source>
</evidence>
<dbReference type="InterPro" id="IPR050111">
    <property type="entry name" value="C-type_lectin/snaclec_domain"/>
</dbReference>
<keyword evidence="1" id="KW-0472">Membrane</keyword>
<name>A0AAF3F763_9BILA</name>
<dbReference type="Proteomes" id="UP000887575">
    <property type="component" value="Unassembled WGS sequence"/>
</dbReference>
<sequence>MNDFEEPIYSQRLKSDPDLECQSDRKAIHLIVGFILVLALGAATISGYSIIQLERSELPSEQSEVEKSVHLETYSESRSLEALQVISAERIAESCAKSWHYDMKHQMCYKKIYNVAYDDALRRCARMGAHIVKIDNQQKNSIIREFTSSGLPNDLKSGNVLLGARKKRTYFVWDDGSQFSYHRWAENEPNNRWGVEACIAMYSDPIIGLEDLSNDYISRWNDVPCDQAQRITVCEKRAQIQN</sequence>
<protein>
    <submittedName>
        <fullName evidence="4">C-type lectin domain-containing protein</fullName>
    </submittedName>
</protein>
<evidence type="ECO:0000313" key="3">
    <source>
        <dbReference type="Proteomes" id="UP000887575"/>
    </source>
</evidence>
<dbReference type="Pfam" id="PF00059">
    <property type="entry name" value="Lectin_C"/>
    <property type="match status" value="1"/>
</dbReference>
<feature type="transmembrane region" description="Helical" evidence="1">
    <location>
        <begin position="27"/>
        <end position="51"/>
    </location>
</feature>
<dbReference type="SMART" id="SM00034">
    <property type="entry name" value="CLECT"/>
    <property type="match status" value="1"/>
</dbReference>
<evidence type="ECO:0000259" key="2">
    <source>
        <dbReference type="PROSITE" id="PS50041"/>
    </source>
</evidence>
<dbReference type="SUPFAM" id="SSF56436">
    <property type="entry name" value="C-type lectin-like"/>
    <property type="match status" value="1"/>
</dbReference>
<keyword evidence="1" id="KW-0812">Transmembrane</keyword>